<dbReference type="STRING" id="8022.A0A060XYI5"/>
<protein>
    <recommendedName>
        <fullName evidence="4">Dynein heavy chain tail domain-containing protein</fullName>
    </recommendedName>
</protein>
<sequence>MHVNNWWCCFSVVFPVWKSVRLCCQRGRHLQRCQVLSNESRTRGSPACWHHHVKEQLSDSDWTVDSVHPILDLLGYIRTDRLILAKFTEARSELLILSGYIGALLAIRRQYSSIVPALYEYTSQLMKRREVSVPLQIEQLSVELEAWMACTQSLIK</sequence>
<proteinExistence type="predicted"/>
<organism evidence="2 3">
    <name type="scientific">Oncorhynchus mykiss</name>
    <name type="common">Rainbow trout</name>
    <name type="synonym">Salmo gairdneri</name>
    <dbReference type="NCBI Taxonomy" id="8022"/>
    <lineage>
        <taxon>Eukaryota</taxon>
        <taxon>Metazoa</taxon>
        <taxon>Chordata</taxon>
        <taxon>Craniata</taxon>
        <taxon>Vertebrata</taxon>
        <taxon>Euteleostomi</taxon>
        <taxon>Actinopterygii</taxon>
        <taxon>Neopterygii</taxon>
        <taxon>Teleostei</taxon>
        <taxon>Protacanthopterygii</taxon>
        <taxon>Salmoniformes</taxon>
        <taxon>Salmonidae</taxon>
        <taxon>Salmoninae</taxon>
        <taxon>Oncorhynchus</taxon>
    </lineage>
</organism>
<dbReference type="EMBL" id="FR905923">
    <property type="protein sequence ID" value="CDQ82194.1"/>
    <property type="molecule type" value="Genomic_DNA"/>
</dbReference>
<dbReference type="Proteomes" id="UP000193380">
    <property type="component" value="Unassembled WGS sequence"/>
</dbReference>
<evidence type="ECO:0000256" key="1">
    <source>
        <dbReference type="SAM" id="SignalP"/>
    </source>
</evidence>
<keyword evidence="1" id="KW-0732">Signal</keyword>
<evidence type="ECO:0000313" key="3">
    <source>
        <dbReference type="Proteomes" id="UP000193380"/>
    </source>
</evidence>
<feature type="signal peptide" evidence="1">
    <location>
        <begin position="1"/>
        <end position="19"/>
    </location>
</feature>
<dbReference type="AlphaFoldDB" id="A0A060XYI5"/>
<accession>A0A060XYI5</accession>
<dbReference type="PANTHER" id="PTHR44464:SF1">
    <property type="entry name" value="WD REPEAT-CONTAINING PROTEIN 17"/>
    <property type="match status" value="1"/>
</dbReference>
<feature type="chain" id="PRO_5001591506" description="Dynein heavy chain tail domain-containing protein" evidence="1">
    <location>
        <begin position="20"/>
        <end position="156"/>
    </location>
</feature>
<dbReference type="PaxDb" id="8022-A0A060XYI5"/>
<reference evidence="2" key="2">
    <citation type="submission" date="2014-03" db="EMBL/GenBank/DDBJ databases">
        <authorList>
            <person name="Genoscope - CEA"/>
        </authorList>
    </citation>
    <scope>NUCLEOTIDE SEQUENCE</scope>
</reference>
<dbReference type="PANTHER" id="PTHR44464">
    <property type="entry name" value="WD REPEAT-CONTAINING PROTEIN 17"/>
    <property type="match status" value="1"/>
</dbReference>
<gene>
    <name evidence="2" type="ORF">GSONMT00061379001</name>
</gene>
<name>A0A060XYI5_ONCMY</name>
<evidence type="ECO:0008006" key="4">
    <source>
        <dbReference type="Google" id="ProtNLM"/>
    </source>
</evidence>
<reference evidence="2" key="1">
    <citation type="journal article" date="2014" name="Nat. Commun.">
        <title>The rainbow trout genome provides novel insights into evolution after whole-genome duplication in vertebrates.</title>
        <authorList>
            <person name="Berthelot C."/>
            <person name="Brunet F."/>
            <person name="Chalopin D."/>
            <person name="Juanchich A."/>
            <person name="Bernard M."/>
            <person name="Noel B."/>
            <person name="Bento P."/>
            <person name="Da Silva C."/>
            <person name="Labadie K."/>
            <person name="Alberti A."/>
            <person name="Aury J.M."/>
            <person name="Louis A."/>
            <person name="Dehais P."/>
            <person name="Bardou P."/>
            <person name="Montfort J."/>
            <person name="Klopp C."/>
            <person name="Cabau C."/>
            <person name="Gaspin C."/>
            <person name="Thorgaard G.H."/>
            <person name="Boussaha M."/>
            <person name="Quillet E."/>
            <person name="Guyomard R."/>
            <person name="Galiana D."/>
            <person name="Bobe J."/>
            <person name="Volff J.N."/>
            <person name="Genet C."/>
            <person name="Wincker P."/>
            <person name="Jaillon O."/>
            <person name="Roest Crollius H."/>
            <person name="Guiguen Y."/>
        </authorList>
    </citation>
    <scope>NUCLEOTIDE SEQUENCE [LARGE SCALE GENOMIC DNA]</scope>
</reference>
<evidence type="ECO:0000313" key="2">
    <source>
        <dbReference type="EMBL" id="CDQ82194.1"/>
    </source>
</evidence>